<dbReference type="InterPro" id="IPR046179">
    <property type="entry name" value="DUF6188"/>
</dbReference>
<dbReference type="RefSeq" id="WP_089212432.1">
    <property type="nucleotide sequence ID" value="NZ_FZOD01000066.1"/>
</dbReference>
<accession>A0A239NS35</accession>
<dbReference type="AlphaFoldDB" id="A0A239NS35"/>
<sequence length="231" mass="25431">MKLNEKVAAGIAEEHLDRWRRVARYDELAVMEENGDKDWENVTGEDGQEYKVLAYVLPHGDETLRMVISVNRCRKDHAAADSMIREAVMRSDGIVTTPADLAELEDRWLLPYRGMQVVQVRVSYQLTLLLDGGAQVNVESTATLTSGPLSAPDAEPVQLAPERQEVAPTLALFGATIVSSIAFKSGALRLVFDTGTHLNVKPDSQYEAWSTCGPDDLRFVCLPGGGLSIFR</sequence>
<proteinExistence type="predicted"/>
<evidence type="ECO:0000313" key="2">
    <source>
        <dbReference type="Proteomes" id="UP000198282"/>
    </source>
</evidence>
<dbReference type="Proteomes" id="UP000198282">
    <property type="component" value="Unassembled WGS sequence"/>
</dbReference>
<evidence type="ECO:0000313" key="1">
    <source>
        <dbReference type="EMBL" id="SNT57263.1"/>
    </source>
</evidence>
<keyword evidence="2" id="KW-1185">Reference proteome</keyword>
<dbReference type="Pfam" id="PF19686">
    <property type="entry name" value="DUF6188"/>
    <property type="match status" value="1"/>
</dbReference>
<dbReference type="EMBL" id="FZOD01000066">
    <property type="protein sequence ID" value="SNT57263.1"/>
    <property type="molecule type" value="Genomic_DNA"/>
</dbReference>
<reference evidence="1 2" key="1">
    <citation type="submission" date="2017-06" db="EMBL/GenBank/DDBJ databases">
        <authorList>
            <person name="Kim H.J."/>
            <person name="Triplett B.A."/>
        </authorList>
    </citation>
    <scope>NUCLEOTIDE SEQUENCE [LARGE SCALE GENOMIC DNA]</scope>
    <source>
        <strain evidence="1 2">CGMCC 4.2132</strain>
    </source>
</reference>
<organism evidence="1 2">
    <name type="scientific">Streptosporangium subroseum</name>
    <dbReference type="NCBI Taxonomy" id="106412"/>
    <lineage>
        <taxon>Bacteria</taxon>
        <taxon>Bacillati</taxon>
        <taxon>Actinomycetota</taxon>
        <taxon>Actinomycetes</taxon>
        <taxon>Streptosporangiales</taxon>
        <taxon>Streptosporangiaceae</taxon>
        <taxon>Streptosporangium</taxon>
    </lineage>
</organism>
<name>A0A239NS35_9ACTN</name>
<dbReference type="OrthoDB" id="3429377at2"/>
<protein>
    <submittedName>
        <fullName evidence="1">Uncharacterized protein</fullName>
    </submittedName>
</protein>
<gene>
    <name evidence="1" type="ORF">SAMN05216276_106625</name>
</gene>